<dbReference type="AlphaFoldDB" id="A0A291M2E4"/>
<keyword evidence="4" id="KW-1185">Reference proteome</keyword>
<dbReference type="Gene3D" id="3.30.470.20">
    <property type="entry name" value="ATP-grasp fold, B domain"/>
    <property type="match status" value="1"/>
</dbReference>
<dbReference type="Pfam" id="PF08443">
    <property type="entry name" value="RimK"/>
    <property type="match status" value="1"/>
</dbReference>
<dbReference type="GO" id="GO:0005524">
    <property type="term" value="F:ATP binding"/>
    <property type="evidence" value="ECO:0007669"/>
    <property type="project" value="UniProtKB-UniRule"/>
</dbReference>
<dbReference type="Proteomes" id="UP000219050">
    <property type="component" value="Chromosome"/>
</dbReference>
<evidence type="ECO:0000259" key="2">
    <source>
        <dbReference type="PROSITE" id="PS50975"/>
    </source>
</evidence>
<dbReference type="PROSITE" id="PS50975">
    <property type="entry name" value="ATP_GRASP"/>
    <property type="match status" value="1"/>
</dbReference>
<evidence type="ECO:0000256" key="1">
    <source>
        <dbReference type="PROSITE-ProRule" id="PRU00409"/>
    </source>
</evidence>
<sequence length="329" mass="34703">MLEPLTPDLPVFRRPFLRLLHEAASALGGTVEVEPAFGQVGQVRLPGRPPRLFRGAALGLNSDAAAAWARDKDHCARRLRAAGVSAPDGVVLSAPRFRAALARHNPGAAAALPDPATDARHFAEEAGWPVWLKPLQGAAGEGVMRIDRAEDLERGLEAGFAHADQLRLEATLPGRDLRVNVLRGAVVAAFARRPAEVVGDGRSDVATLTARLQQALRARHGGVTLSVPEGQGSRVLAVGECLALSAAANLTTGGTLEDLIDRLPQNCAALAIRAAEVLGLEWAGVDLMVAENRPAVLEVNAAPGLEYYASHGPEQWARARGILIRALEG</sequence>
<keyword evidence="1" id="KW-0547">Nucleotide-binding</keyword>
<dbReference type="Gene3D" id="3.30.1490.20">
    <property type="entry name" value="ATP-grasp fold, A domain"/>
    <property type="match status" value="1"/>
</dbReference>
<proteinExistence type="predicted"/>
<reference evidence="3 4" key="1">
    <citation type="submission" date="2017-05" db="EMBL/GenBank/DDBJ databases">
        <title>Comparative genomic and metabolic analysis of manganese-oxidizing mechanisms in Celeribater manganoxidans DY25T: its adaption to the environment of polymetallic nodule.</title>
        <authorList>
            <person name="Wang X."/>
        </authorList>
    </citation>
    <scope>NUCLEOTIDE SEQUENCE [LARGE SCALE GENOMIC DNA]</scope>
    <source>
        <strain evidence="3 4">DY25</strain>
    </source>
</reference>
<dbReference type="RefSeq" id="WP_097374005.1">
    <property type="nucleotide sequence ID" value="NZ_CP021404.1"/>
</dbReference>
<dbReference type="KEGG" id="cmag:CBW24_14635"/>
<evidence type="ECO:0000313" key="3">
    <source>
        <dbReference type="EMBL" id="ATI43119.1"/>
    </source>
</evidence>
<dbReference type="GO" id="GO:0009432">
    <property type="term" value="P:SOS response"/>
    <property type="evidence" value="ECO:0007669"/>
    <property type="project" value="TreeGrafter"/>
</dbReference>
<protein>
    <recommendedName>
        <fullName evidence="2">ATP-grasp domain-containing protein</fullName>
    </recommendedName>
</protein>
<organism evidence="3 4">
    <name type="scientific">Pacificitalea manganoxidans</name>
    <dbReference type="NCBI Taxonomy" id="1411902"/>
    <lineage>
        <taxon>Bacteria</taxon>
        <taxon>Pseudomonadati</taxon>
        <taxon>Pseudomonadota</taxon>
        <taxon>Alphaproteobacteria</taxon>
        <taxon>Rhodobacterales</taxon>
        <taxon>Paracoccaceae</taxon>
        <taxon>Pacificitalea</taxon>
    </lineage>
</organism>
<dbReference type="SUPFAM" id="SSF56059">
    <property type="entry name" value="Glutathione synthetase ATP-binding domain-like"/>
    <property type="match status" value="1"/>
</dbReference>
<dbReference type="PANTHER" id="PTHR21621">
    <property type="entry name" value="RIBOSOMAL PROTEIN S6 MODIFICATION PROTEIN"/>
    <property type="match status" value="1"/>
</dbReference>
<accession>A0A291M2E4</accession>
<keyword evidence="1" id="KW-0067">ATP-binding</keyword>
<dbReference type="OrthoDB" id="9803907at2"/>
<name>A0A291M2E4_9RHOB</name>
<dbReference type="EMBL" id="CP021404">
    <property type="protein sequence ID" value="ATI43119.1"/>
    <property type="molecule type" value="Genomic_DNA"/>
</dbReference>
<gene>
    <name evidence="3" type="ORF">CBW24_14635</name>
</gene>
<dbReference type="PANTHER" id="PTHR21621:SF0">
    <property type="entry name" value="BETA-CITRYLGLUTAMATE SYNTHASE B-RELATED"/>
    <property type="match status" value="1"/>
</dbReference>
<dbReference type="InterPro" id="IPR013651">
    <property type="entry name" value="ATP-grasp_RimK-type"/>
</dbReference>
<feature type="domain" description="ATP-grasp" evidence="2">
    <location>
        <begin position="76"/>
        <end position="328"/>
    </location>
</feature>
<dbReference type="InterPro" id="IPR011761">
    <property type="entry name" value="ATP-grasp"/>
</dbReference>
<evidence type="ECO:0000313" key="4">
    <source>
        <dbReference type="Proteomes" id="UP000219050"/>
    </source>
</evidence>
<dbReference type="GO" id="GO:0018169">
    <property type="term" value="F:ribosomal S6-glutamic acid ligase activity"/>
    <property type="evidence" value="ECO:0007669"/>
    <property type="project" value="TreeGrafter"/>
</dbReference>
<dbReference type="GO" id="GO:0005737">
    <property type="term" value="C:cytoplasm"/>
    <property type="evidence" value="ECO:0007669"/>
    <property type="project" value="TreeGrafter"/>
</dbReference>
<dbReference type="GO" id="GO:0046872">
    <property type="term" value="F:metal ion binding"/>
    <property type="evidence" value="ECO:0007669"/>
    <property type="project" value="InterPro"/>
</dbReference>
<dbReference type="InterPro" id="IPR013815">
    <property type="entry name" value="ATP_grasp_subdomain_1"/>
</dbReference>